<dbReference type="FunCoup" id="A0A1Y1KUS2">
    <property type="interactions" value="862"/>
</dbReference>
<dbReference type="GO" id="GO:0003735">
    <property type="term" value="F:structural constituent of ribosome"/>
    <property type="evidence" value="ECO:0007669"/>
    <property type="project" value="InterPro"/>
</dbReference>
<keyword evidence="10" id="KW-0175">Coiled coil</keyword>
<dbReference type="InterPro" id="IPR052137">
    <property type="entry name" value="uS15_ribosomal"/>
</dbReference>
<dbReference type="AlphaFoldDB" id="A0A1Y1KUS2"/>
<dbReference type="GO" id="GO:0032543">
    <property type="term" value="P:mitochondrial translation"/>
    <property type="evidence" value="ECO:0007669"/>
    <property type="project" value="TreeGrafter"/>
</dbReference>
<reference evidence="12" key="3">
    <citation type="submission" date="2019-08" db="EMBL/GenBank/DDBJ databases">
        <authorList>
            <consortium name="Photinus pyralis genome working group"/>
            <person name="Fallon T.R."/>
            <person name="Sander Lower S.E."/>
            <person name="Weng J.-K."/>
        </authorList>
    </citation>
    <scope>NUCLEOTIDE SEQUENCE</scope>
    <source>
        <strain evidence="12">1611_PpyrPB1</strain>
        <tissue evidence="12">Whole body</tissue>
    </source>
</reference>
<evidence type="ECO:0000256" key="9">
    <source>
        <dbReference type="RuleBase" id="RU003919"/>
    </source>
</evidence>
<evidence type="ECO:0000256" key="8">
    <source>
        <dbReference type="ARBA" id="ARBA00035528"/>
    </source>
</evidence>
<evidence type="ECO:0000256" key="5">
    <source>
        <dbReference type="ARBA" id="ARBA00023128"/>
    </source>
</evidence>
<evidence type="ECO:0000256" key="6">
    <source>
        <dbReference type="ARBA" id="ARBA00023274"/>
    </source>
</evidence>
<protein>
    <recommendedName>
        <fullName evidence="7">Small ribosomal subunit protein uS15m</fullName>
    </recommendedName>
    <alternativeName>
        <fullName evidence="8">28S ribosomal protein S15, mitochondrial</fullName>
    </alternativeName>
</protein>
<evidence type="ECO:0000256" key="1">
    <source>
        <dbReference type="ARBA" id="ARBA00004173"/>
    </source>
</evidence>
<comment type="similarity">
    <text evidence="2 9">Belongs to the universal ribosomal protein uS15 family.</text>
</comment>
<dbReference type="PANTHER" id="PTHR46685:SF1">
    <property type="entry name" value="SMALL RIBOSOMAL SUBUNIT PROTEIN US15M"/>
    <property type="match status" value="1"/>
</dbReference>
<dbReference type="OrthoDB" id="441444at2759"/>
<gene>
    <name evidence="12" type="ORF">PPYR_09564</name>
</gene>
<reference evidence="11" key="1">
    <citation type="journal article" date="2016" name="Sci. Rep.">
        <title>Molecular characterization of firefly nuptial gifts: a multi-omics approach sheds light on postcopulatory sexual selection.</title>
        <authorList>
            <person name="Al-Wathiqui N."/>
            <person name="Fallon T.R."/>
            <person name="South A."/>
            <person name="Weng J.K."/>
            <person name="Lewis S.M."/>
        </authorList>
    </citation>
    <scope>NUCLEOTIDE SEQUENCE</scope>
</reference>
<evidence type="ECO:0000313" key="12">
    <source>
        <dbReference type="EMBL" id="KAB0798571.1"/>
    </source>
</evidence>
<sequence>MNIIRRKELSTFLIPTLLTCTRNYAFKSNLKIKWVRPEKIPCYNPAKSGDLVPMPKLDKTQLQLEFRNSQELANANDLVKKLFSLEYAPRYKTTQLYLRQLIDSTKRHNQDEGSIEAKIARWTGAIRAMQDLVEKFPHNVRLRVKLKELIDKRKKQLKYLRRWDYKKFEWLIDSLNIVYKPQPLDFQSVTRKESLRKLTDKHCEDIRSDRLKTFRKQLEAEQPKFLQEKMCTLEFIRKEQEECNVEVTVAQEEIDKVKDQLTNLHKHTPI</sequence>
<dbReference type="SUPFAM" id="SSF47060">
    <property type="entry name" value="S15/NS1 RNA-binding domain"/>
    <property type="match status" value="1"/>
</dbReference>
<dbReference type="GO" id="GO:0005763">
    <property type="term" value="C:mitochondrial small ribosomal subunit"/>
    <property type="evidence" value="ECO:0007669"/>
    <property type="project" value="TreeGrafter"/>
</dbReference>
<comment type="subcellular location">
    <subcellularLocation>
        <location evidence="1">Mitochondrion</location>
    </subcellularLocation>
</comment>
<evidence type="ECO:0000313" key="13">
    <source>
        <dbReference type="Proteomes" id="UP000327044"/>
    </source>
</evidence>
<keyword evidence="3" id="KW-0809">Transit peptide</keyword>
<accession>A0A1Y1KUS2</accession>
<dbReference type="PANTHER" id="PTHR46685">
    <property type="entry name" value="28S RIBOSOMAL PROTEIN S15, MITOCHONDRIAL"/>
    <property type="match status" value="1"/>
</dbReference>
<dbReference type="GO" id="GO:0003723">
    <property type="term" value="F:RNA binding"/>
    <property type="evidence" value="ECO:0007669"/>
    <property type="project" value="TreeGrafter"/>
</dbReference>
<reference evidence="12 13" key="2">
    <citation type="journal article" date="2018" name="Elife">
        <title>Firefly genomes illuminate parallel origins of bioluminescence in beetles.</title>
        <authorList>
            <person name="Fallon T.R."/>
            <person name="Lower S.E."/>
            <person name="Chang C.H."/>
            <person name="Bessho-Uehara M."/>
            <person name="Martin G.J."/>
            <person name="Bewick A.J."/>
            <person name="Behringer M."/>
            <person name="Debat H.J."/>
            <person name="Wong I."/>
            <person name="Day J.C."/>
            <person name="Suvorov A."/>
            <person name="Silva C.J."/>
            <person name="Stanger-Hall K.F."/>
            <person name="Hall D.W."/>
            <person name="Schmitz R.J."/>
            <person name="Nelson D.R."/>
            <person name="Lewis S.M."/>
            <person name="Shigenobu S."/>
            <person name="Bybee S.M."/>
            <person name="Larracuente A.M."/>
            <person name="Oba Y."/>
            <person name="Weng J.K."/>
        </authorList>
    </citation>
    <scope>NUCLEOTIDE SEQUENCE [LARGE SCALE GENOMIC DNA]</scope>
    <source>
        <strain evidence="12">1611_PpyrPB1</strain>
        <tissue evidence="12">Whole body</tissue>
    </source>
</reference>
<organism evidence="11">
    <name type="scientific">Photinus pyralis</name>
    <name type="common">Common eastern firefly</name>
    <name type="synonym">Lampyris pyralis</name>
    <dbReference type="NCBI Taxonomy" id="7054"/>
    <lineage>
        <taxon>Eukaryota</taxon>
        <taxon>Metazoa</taxon>
        <taxon>Ecdysozoa</taxon>
        <taxon>Arthropoda</taxon>
        <taxon>Hexapoda</taxon>
        <taxon>Insecta</taxon>
        <taxon>Pterygota</taxon>
        <taxon>Neoptera</taxon>
        <taxon>Endopterygota</taxon>
        <taxon>Coleoptera</taxon>
        <taxon>Polyphaga</taxon>
        <taxon>Elateriformia</taxon>
        <taxon>Elateroidea</taxon>
        <taxon>Lampyridae</taxon>
        <taxon>Lampyrinae</taxon>
        <taxon>Photinus</taxon>
    </lineage>
</organism>
<dbReference type="EMBL" id="VVIM01000006">
    <property type="protein sequence ID" value="KAB0798571.1"/>
    <property type="molecule type" value="Genomic_DNA"/>
</dbReference>
<keyword evidence="6 9" id="KW-0687">Ribonucleoprotein</keyword>
<dbReference type="SMART" id="SM01387">
    <property type="entry name" value="Ribosomal_S15"/>
    <property type="match status" value="1"/>
</dbReference>
<evidence type="ECO:0000256" key="3">
    <source>
        <dbReference type="ARBA" id="ARBA00022946"/>
    </source>
</evidence>
<evidence type="ECO:0000256" key="7">
    <source>
        <dbReference type="ARBA" id="ARBA00035249"/>
    </source>
</evidence>
<dbReference type="InterPro" id="IPR009068">
    <property type="entry name" value="uS15_NS1_RNA-bd_sf"/>
</dbReference>
<evidence type="ECO:0000313" key="11">
    <source>
        <dbReference type="EMBL" id="JAV64348.1"/>
    </source>
</evidence>
<dbReference type="Gene3D" id="1.10.287.10">
    <property type="entry name" value="S15/NS1, RNA-binding"/>
    <property type="match status" value="1"/>
</dbReference>
<dbReference type="InterPro" id="IPR000589">
    <property type="entry name" value="Ribosomal_uS15"/>
</dbReference>
<dbReference type="EMBL" id="GEZM01075002">
    <property type="protein sequence ID" value="JAV64348.1"/>
    <property type="molecule type" value="Transcribed_RNA"/>
</dbReference>
<evidence type="ECO:0000256" key="4">
    <source>
        <dbReference type="ARBA" id="ARBA00022980"/>
    </source>
</evidence>
<evidence type="ECO:0000256" key="2">
    <source>
        <dbReference type="ARBA" id="ARBA00008434"/>
    </source>
</evidence>
<dbReference type="Proteomes" id="UP000327044">
    <property type="component" value="Unassembled WGS sequence"/>
</dbReference>
<evidence type="ECO:0000256" key="10">
    <source>
        <dbReference type="SAM" id="Coils"/>
    </source>
</evidence>
<keyword evidence="13" id="KW-1185">Reference proteome</keyword>
<keyword evidence="5" id="KW-0496">Mitochondrion</keyword>
<dbReference type="InParanoid" id="A0A1Y1KUS2"/>
<name>A0A1Y1KUS2_PHOPY</name>
<feature type="coiled-coil region" evidence="10">
    <location>
        <begin position="240"/>
        <end position="267"/>
    </location>
</feature>
<dbReference type="Pfam" id="PF00312">
    <property type="entry name" value="Ribosomal_S15"/>
    <property type="match status" value="1"/>
</dbReference>
<proteinExistence type="inferred from homology"/>
<keyword evidence="4 9" id="KW-0689">Ribosomal protein</keyword>